<dbReference type="InterPro" id="IPR040079">
    <property type="entry name" value="Glutathione_S-Trfase"/>
</dbReference>
<dbReference type="EC" id="2.5.1.18" evidence="2"/>
<dbReference type="AlphaFoldDB" id="A0AAW3UVL4"/>
<dbReference type="SFLD" id="SFLDG00358">
    <property type="entry name" value="Main_(cytGST)"/>
    <property type="match status" value="1"/>
</dbReference>
<dbReference type="InterPro" id="IPR036249">
    <property type="entry name" value="Thioredoxin-like_sf"/>
</dbReference>
<name>A0AAW3UVL4_9BURK</name>
<protein>
    <submittedName>
        <fullName evidence="2">Glutathione S-transferase</fullName>
        <ecNumber evidence="2">2.5.1.18</ecNumber>
    </submittedName>
</protein>
<dbReference type="PROSITE" id="PS50404">
    <property type="entry name" value="GST_NTER"/>
    <property type="match status" value="1"/>
</dbReference>
<gene>
    <name evidence="2" type="ORF">GGD69_003298</name>
</gene>
<dbReference type="InterPro" id="IPR036282">
    <property type="entry name" value="Glutathione-S-Trfase_C_sf"/>
</dbReference>
<dbReference type="RefSeq" id="WP_183797714.1">
    <property type="nucleotide sequence ID" value="NZ_JACIII010000005.1"/>
</dbReference>
<organism evidence="2 3">
    <name type="scientific">Paraburkholderia fungorum</name>
    <dbReference type="NCBI Taxonomy" id="134537"/>
    <lineage>
        <taxon>Bacteria</taxon>
        <taxon>Pseudomonadati</taxon>
        <taxon>Pseudomonadota</taxon>
        <taxon>Betaproteobacteria</taxon>
        <taxon>Burkholderiales</taxon>
        <taxon>Burkholderiaceae</taxon>
        <taxon>Paraburkholderia</taxon>
    </lineage>
</organism>
<dbReference type="Gene3D" id="3.40.30.10">
    <property type="entry name" value="Glutaredoxin"/>
    <property type="match status" value="1"/>
</dbReference>
<feature type="domain" description="GST N-terminal" evidence="1">
    <location>
        <begin position="1"/>
        <end position="82"/>
    </location>
</feature>
<dbReference type="PANTHER" id="PTHR44051">
    <property type="entry name" value="GLUTATHIONE S-TRANSFERASE-RELATED"/>
    <property type="match status" value="1"/>
</dbReference>
<comment type="caution">
    <text evidence="2">The sequence shown here is derived from an EMBL/GenBank/DDBJ whole genome shotgun (WGS) entry which is preliminary data.</text>
</comment>
<dbReference type="Proteomes" id="UP000518681">
    <property type="component" value="Unassembled WGS sequence"/>
</dbReference>
<accession>A0AAW3UVL4</accession>
<evidence type="ECO:0000313" key="2">
    <source>
        <dbReference type="EMBL" id="MBB6202439.1"/>
    </source>
</evidence>
<keyword evidence="2" id="KW-0808">Transferase</keyword>
<dbReference type="SUPFAM" id="SSF47616">
    <property type="entry name" value="GST C-terminal domain-like"/>
    <property type="match status" value="1"/>
</dbReference>
<reference evidence="2 3" key="1">
    <citation type="submission" date="2020-08" db="EMBL/GenBank/DDBJ databases">
        <title>Genomic Encyclopedia of Type Strains, Phase IV (KMG-V): Genome sequencing to study the core and pangenomes of soil and plant-associated prokaryotes.</title>
        <authorList>
            <person name="Whitman W."/>
        </authorList>
    </citation>
    <scope>NUCLEOTIDE SEQUENCE [LARGE SCALE GENOMIC DNA]</scope>
    <source>
        <strain evidence="2 3">SEMIA 4013</strain>
    </source>
</reference>
<evidence type="ECO:0000259" key="1">
    <source>
        <dbReference type="PROSITE" id="PS50404"/>
    </source>
</evidence>
<evidence type="ECO:0000313" key="3">
    <source>
        <dbReference type="Proteomes" id="UP000518681"/>
    </source>
</evidence>
<dbReference type="Gene3D" id="1.20.1050.10">
    <property type="match status" value="1"/>
</dbReference>
<dbReference type="SFLD" id="SFLDS00019">
    <property type="entry name" value="Glutathione_Transferase_(cytos"/>
    <property type="match status" value="1"/>
</dbReference>
<dbReference type="InterPro" id="IPR004045">
    <property type="entry name" value="Glutathione_S-Trfase_N"/>
</dbReference>
<sequence length="215" mass="23537">MLKLHDDELCGESYKVRLMLGLLGVPYERARIELYPSRQNAAPDFLAMNPLGTLPLLEAQGTLLHDAHAILVYLARRYGGTDSGGAAHWLPLDDPLQLAYVQTWLGFAAQLSGVVFPMRTHVLHGAPLNDDAARHKARKLLRILDERCWFNEAGGTPFVCATAAPTVADVACFVPVALLDEAGIESIDYPALRRWSTRIKRLAGFTAMAGVYAAL</sequence>
<dbReference type="EMBL" id="JACIIK010000005">
    <property type="protein sequence ID" value="MBB6202439.1"/>
    <property type="molecule type" value="Genomic_DNA"/>
</dbReference>
<dbReference type="Pfam" id="PF13409">
    <property type="entry name" value="GST_N_2"/>
    <property type="match status" value="1"/>
</dbReference>
<dbReference type="GO" id="GO:0004364">
    <property type="term" value="F:glutathione transferase activity"/>
    <property type="evidence" value="ECO:0007669"/>
    <property type="project" value="UniProtKB-EC"/>
</dbReference>
<proteinExistence type="predicted"/>
<dbReference type="PANTHER" id="PTHR44051:SF8">
    <property type="entry name" value="GLUTATHIONE S-TRANSFERASE GSTA"/>
    <property type="match status" value="1"/>
</dbReference>
<dbReference type="SUPFAM" id="SSF52833">
    <property type="entry name" value="Thioredoxin-like"/>
    <property type="match status" value="1"/>
</dbReference>